<gene>
    <name evidence="1" type="ORF">JY500_04750</name>
</gene>
<dbReference type="EMBL" id="CP071060">
    <property type="protein sequence ID" value="QSI77956.1"/>
    <property type="molecule type" value="Genomic_DNA"/>
</dbReference>
<accession>A0ABX7MAN6</accession>
<keyword evidence="2" id="KW-1185">Reference proteome</keyword>
<reference evidence="1 2" key="1">
    <citation type="submission" date="2021-02" db="EMBL/GenBank/DDBJ databases">
        <title>Niveibacterium changnyeongensis HC41.</title>
        <authorList>
            <person name="Kang M."/>
        </authorList>
    </citation>
    <scope>NUCLEOTIDE SEQUENCE [LARGE SCALE GENOMIC DNA]</scope>
    <source>
        <strain evidence="1 2">HC41</strain>
    </source>
</reference>
<evidence type="ECO:0000313" key="1">
    <source>
        <dbReference type="EMBL" id="QSI77956.1"/>
    </source>
</evidence>
<dbReference type="SUPFAM" id="SSF53756">
    <property type="entry name" value="UDP-Glycosyltransferase/glycogen phosphorylase"/>
    <property type="match status" value="1"/>
</dbReference>
<sequence length="337" mass="36649">MIQPLRAVAFTQGVNVPSARFRVRQYLPQLAEAGVSLQERPARFGSYPPESRIQRLPWLAMTLAERAYAAATANAADVVMFQREMVSTLSLPEYLCRAPTVLDVDDAIWLTQRAGLVDCLAARARLVLCGNEYIADHFARQTRVEILPTGVDTDVWRPGDRDARPVIVWSGSSAGLPYLYEIEEALAGALAAVPQARLRVVCNAPPVFASLDPDRIEFIPWSPQREVAAVQSAWVGLMPMPDTPWTRGKCSFKMLTYLACGVPAVASPWGMNRKVIDGGGAWGAVTSDDWTDALVMLIREPEVGTAAGVAGREQVVNGYATAKLGHKLAAFLRDASA</sequence>
<name>A0ABX7MAN6_9RHOO</name>
<evidence type="ECO:0000313" key="2">
    <source>
        <dbReference type="Proteomes" id="UP000663570"/>
    </source>
</evidence>
<organism evidence="1 2">
    <name type="scientific">Niveibacterium microcysteis</name>
    <dbReference type="NCBI Taxonomy" id="2811415"/>
    <lineage>
        <taxon>Bacteria</taxon>
        <taxon>Pseudomonadati</taxon>
        <taxon>Pseudomonadota</taxon>
        <taxon>Betaproteobacteria</taxon>
        <taxon>Rhodocyclales</taxon>
        <taxon>Rhodocyclaceae</taxon>
        <taxon>Niveibacterium</taxon>
    </lineage>
</organism>
<proteinExistence type="predicted"/>
<dbReference type="Gene3D" id="3.40.50.2000">
    <property type="entry name" value="Glycogen Phosphorylase B"/>
    <property type="match status" value="1"/>
</dbReference>
<protein>
    <submittedName>
        <fullName evidence="1">Glycosyltransferase family 4 protein</fullName>
    </submittedName>
</protein>
<dbReference type="Proteomes" id="UP000663570">
    <property type="component" value="Chromosome"/>
</dbReference>
<dbReference type="RefSeq" id="WP_206255220.1">
    <property type="nucleotide sequence ID" value="NZ_CP071060.1"/>
</dbReference>